<evidence type="ECO:0000256" key="1">
    <source>
        <dbReference type="SAM" id="SignalP"/>
    </source>
</evidence>
<evidence type="ECO:0000259" key="2">
    <source>
        <dbReference type="Pfam" id="PF13115"/>
    </source>
</evidence>
<feature type="signal peptide" evidence="1">
    <location>
        <begin position="1"/>
        <end position="19"/>
    </location>
</feature>
<proteinExistence type="predicted"/>
<evidence type="ECO:0000313" key="4">
    <source>
        <dbReference type="Proteomes" id="UP000234748"/>
    </source>
</evidence>
<dbReference type="EMBL" id="PGUY01000021">
    <property type="protein sequence ID" value="PLT30545.1"/>
    <property type="molecule type" value="Genomic_DNA"/>
</dbReference>
<protein>
    <recommendedName>
        <fullName evidence="2">YtkA-like domain-containing protein</fullName>
    </recommendedName>
</protein>
<evidence type="ECO:0000313" key="3">
    <source>
        <dbReference type="EMBL" id="PLT30545.1"/>
    </source>
</evidence>
<comment type="caution">
    <text evidence="3">The sequence shown here is derived from an EMBL/GenBank/DDBJ whole genome shotgun (WGS) entry which is preliminary data.</text>
</comment>
<sequence>MKNKIQLLFVLILSLFLNACSLKEDAADLYQKQSPLEADIIIPKIFSSNTQENIKVVLTQDGKKVEGADYVHFEIWKQDGSLHYNMEQAKEVGNGMYALSKDFNSNGLYYIKVHASNNGSMIMPQKQFVVGELTETEIKYLKQDLPKNDAVPEHHH</sequence>
<dbReference type="AlphaFoldDB" id="A0A2N5M880"/>
<feature type="chain" id="PRO_5038617766" description="YtkA-like domain-containing protein" evidence="1">
    <location>
        <begin position="20"/>
        <end position="156"/>
    </location>
</feature>
<dbReference type="InterPro" id="IPR032693">
    <property type="entry name" value="YtkA-like_dom"/>
</dbReference>
<keyword evidence="1" id="KW-0732">Signal</keyword>
<dbReference type="RefSeq" id="WP_101641107.1">
    <property type="nucleotide sequence ID" value="NZ_PGUY01000021.1"/>
</dbReference>
<reference evidence="3 4" key="1">
    <citation type="submission" date="2017-11" db="EMBL/GenBank/DDBJ databases">
        <title>Comparitive Functional Genomics of Dry Heat Resistant strains isolated from the Viking Spacecraft.</title>
        <authorList>
            <person name="Seuylemezian A."/>
            <person name="Cooper K."/>
            <person name="Vaishampayan P."/>
        </authorList>
    </citation>
    <scope>NUCLEOTIDE SEQUENCE [LARGE SCALE GENOMIC DNA]</scope>
    <source>
        <strain evidence="3 4">V1-29</strain>
    </source>
</reference>
<organism evidence="3 4">
    <name type="scientific">Peribacillus deserti</name>
    <dbReference type="NCBI Taxonomy" id="673318"/>
    <lineage>
        <taxon>Bacteria</taxon>
        <taxon>Bacillati</taxon>
        <taxon>Bacillota</taxon>
        <taxon>Bacilli</taxon>
        <taxon>Bacillales</taxon>
        <taxon>Bacillaceae</taxon>
        <taxon>Peribacillus</taxon>
    </lineage>
</organism>
<keyword evidence="4" id="KW-1185">Reference proteome</keyword>
<dbReference type="OrthoDB" id="2679563at2"/>
<dbReference type="Pfam" id="PF13115">
    <property type="entry name" value="YtkA"/>
    <property type="match status" value="1"/>
</dbReference>
<name>A0A2N5M880_9BACI</name>
<accession>A0A2N5M880</accession>
<feature type="domain" description="YtkA-like" evidence="2">
    <location>
        <begin position="31"/>
        <end position="114"/>
    </location>
</feature>
<gene>
    <name evidence="3" type="ORF">CUU66_07535</name>
</gene>
<dbReference type="Proteomes" id="UP000234748">
    <property type="component" value="Unassembled WGS sequence"/>
</dbReference>